<protein>
    <submittedName>
        <fullName evidence="2">Uncharacterized protein</fullName>
    </submittedName>
</protein>
<reference evidence="2 3" key="1">
    <citation type="submission" date="2023-01" db="EMBL/GenBank/DDBJ databases">
        <authorList>
            <person name="Kreplak J."/>
        </authorList>
    </citation>
    <scope>NUCLEOTIDE SEQUENCE [LARGE SCALE GENOMIC DNA]</scope>
</reference>
<evidence type="ECO:0000256" key="1">
    <source>
        <dbReference type="SAM" id="Phobius"/>
    </source>
</evidence>
<evidence type="ECO:0000313" key="2">
    <source>
        <dbReference type="EMBL" id="CAI8598772.1"/>
    </source>
</evidence>
<dbReference type="Proteomes" id="UP001157006">
    <property type="component" value="Chromosome 2"/>
</dbReference>
<keyword evidence="1" id="KW-0812">Transmembrane</keyword>
<dbReference type="EMBL" id="OX451737">
    <property type="protein sequence ID" value="CAI8598772.1"/>
    <property type="molecule type" value="Genomic_DNA"/>
</dbReference>
<dbReference type="PANTHER" id="PTHR35771:SF3">
    <property type="entry name" value="TRANSMEMBRANE PROTEIN"/>
    <property type="match status" value="1"/>
</dbReference>
<dbReference type="PANTHER" id="PTHR35771">
    <property type="entry name" value="TRANSMEMBRANE PROTEIN-RELATED"/>
    <property type="match status" value="1"/>
</dbReference>
<accession>A0AAV0ZS75</accession>
<evidence type="ECO:0000313" key="3">
    <source>
        <dbReference type="Proteomes" id="UP001157006"/>
    </source>
</evidence>
<gene>
    <name evidence="2" type="ORF">VFH_II143800</name>
</gene>
<dbReference type="AlphaFoldDB" id="A0AAV0ZS75"/>
<proteinExistence type="predicted"/>
<keyword evidence="3" id="KW-1185">Reference proteome</keyword>
<name>A0AAV0ZS75_VICFA</name>
<keyword evidence="1" id="KW-1133">Transmembrane helix</keyword>
<organism evidence="2 3">
    <name type="scientific">Vicia faba</name>
    <name type="common">Broad bean</name>
    <name type="synonym">Faba vulgaris</name>
    <dbReference type="NCBI Taxonomy" id="3906"/>
    <lineage>
        <taxon>Eukaryota</taxon>
        <taxon>Viridiplantae</taxon>
        <taxon>Streptophyta</taxon>
        <taxon>Embryophyta</taxon>
        <taxon>Tracheophyta</taxon>
        <taxon>Spermatophyta</taxon>
        <taxon>Magnoliopsida</taxon>
        <taxon>eudicotyledons</taxon>
        <taxon>Gunneridae</taxon>
        <taxon>Pentapetalae</taxon>
        <taxon>rosids</taxon>
        <taxon>fabids</taxon>
        <taxon>Fabales</taxon>
        <taxon>Fabaceae</taxon>
        <taxon>Papilionoideae</taxon>
        <taxon>50 kb inversion clade</taxon>
        <taxon>NPAAA clade</taxon>
        <taxon>Hologalegina</taxon>
        <taxon>IRL clade</taxon>
        <taxon>Fabeae</taxon>
        <taxon>Vicia</taxon>
    </lineage>
</organism>
<feature type="transmembrane region" description="Helical" evidence="1">
    <location>
        <begin position="12"/>
        <end position="33"/>
    </location>
</feature>
<sequence length="163" mass="18320">MFNKLSVESYQIPWLIWIQLIVLFLLFAIFYCFTISDDDGATASISPETSSVSAKSFRFEEIQRVEKPLLTADNDSITPVSTNGQHRDITLKQGGQNLSIEGEIETCSSITSEELLEEEESTLSSHPCNFFQVATLAFLKCFGLDDSTFGSSSQQKRRKRKES</sequence>
<keyword evidence="1" id="KW-0472">Membrane</keyword>